<proteinExistence type="predicted"/>
<evidence type="ECO:0000313" key="1">
    <source>
        <dbReference type="EMBL" id="KAJ3520754.1"/>
    </source>
</evidence>
<organism evidence="1 2">
    <name type="scientific">Fusarium decemcellulare</name>
    <dbReference type="NCBI Taxonomy" id="57161"/>
    <lineage>
        <taxon>Eukaryota</taxon>
        <taxon>Fungi</taxon>
        <taxon>Dikarya</taxon>
        <taxon>Ascomycota</taxon>
        <taxon>Pezizomycotina</taxon>
        <taxon>Sordariomycetes</taxon>
        <taxon>Hypocreomycetidae</taxon>
        <taxon>Hypocreales</taxon>
        <taxon>Nectriaceae</taxon>
        <taxon>Fusarium</taxon>
        <taxon>Fusarium decemcellulare species complex</taxon>
    </lineage>
</organism>
<gene>
    <name evidence="1" type="ORF">NM208_g13585</name>
</gene>
<reference evidence="1" key="1">
    <citation type="submission" date="2022-08" db="EMBL/GenBank/DDBJ databases">
        <title>Genome Sequence of Fusarium decemcellulare.</title>
        <authorList>
            <person name="Buettner E."/>
        </authorList>
    </citation>
    <scope>NUCLEOTIDE SEQUENCE</scope>
    <source>
        <strain evidence="1">Babe19</strain>
    </source>
</reference>
<evidence type="ECO:0000313" key="2">
    <source>
        <dbReference type="Proteomes" id="UP001148629"/>
    </source>
</evidence>
<protein>
    <submittedName>
        <fullName evidence="1">Uncharacterized protein</fullName>
    </submittedName>
</protein>
<dbReference type="Proteomes" id="UP001148629">
    <property type="component" value="Unassembled WGS sequence"/>
</dbReference>
<dbReference type="EMBL" id="JANRMS010002826">
    <property type="protein sequence ID" value="KAJ3520754.1"/>
    <property type="molecule type" value="Genomic_DNA"/>
</dbReference>
<keyword evidence="2" id="KW-1185">Reference proteome</keyword>
<sequence length="105" mass="11739">MTIATTTASGGIGKTSARDCTAVALTEVRMMNFPMEMNAHQVPDVAALMTKMTTLVETRETQRVRRERSRERTPPRTEERPRKKTPPPPSKDVHSGSEEGEIEED</sequence>
<name>A0ACC1RL29_9HYPO</name>
<comment type="caution">
    <text evidence="1">The sequence shown here is derived from an EMBL/GenBank/DDBJ whole genome shotgun (WGS) entry which is preliminary data.</text>
</comment>
<accession>A0ACC1RL29</accession>